<dbReference type="PROSITE" id="PS01286">
    <property type="entry name" value="FA58C_2"/>
    <property type="match status" value="1"/>
</dbReference>
<keyword evidence="4" id="KW-1185">Reference proteome</keyword>
<accession>A0A2B4S7S6</accession>
<dbReference type="PROSITE" id="PS50948">
    <property type="entry name" value="PAN"/>
    <property type="match status" value="3"/>
</dbReference>
<dbReference type="CDD" id="cd00057">
    <property type="entry name" value="FA58C"/>
    <property type="match status" value="2"/>
</dbReference>
<dbReference type="SMART" id="SM00473">
    <property type="entry name" value="PAN_AP"/>
    <property type="match status" value="3"/>
</dbReference>
<dbReference type="Pfam" id="PF00024">
    <property type="entry name" value="PAN_1"/>
    <property type="match status" value="3"/>
</dbReference>
<dbReference type="PANTHER" id="PTHR24543">
    <property type="entry name" value="MULTICOPPER OXIDASE-RELATED"/>
    <property type="match status" value="1"/>
</dbReference>
<gene>
    <name evidence="3" type="primary">Mfge8</name>
    <name evidence="3" type="ORF">AWC38_SpisGene10908</name>
</gene>
<dbReference type="OrthoDB" id="6049633at2759"/>
<evidence type="ECO:0000313" key="4">
    <source>
        <dbReference type="Proteomes" id="UP000225706"/>
    </source>
</evidence>
<evidence type="ECO:0000259" key="2">
    <source>
        <dbReference type="PROSITE" id="PS50948"/>
    </source>
</evidence>
<dbReference type="EMBL" id="LSMT01000175">
    <property type="protein sequence ID" value="PFX24505.1"/>
    <property type="molecule type" value="Genomic_DNA"/>
</dbReference>
<dbReference type="SUPFAM" id="SSF49785">
    <property type="entry name" value="Galactose-binding domain-like"/>
    <property type="match status" value="2"/>
</dbReference>
<dbReference type="SUPFAM" id="SSF57414">
    <property type="entry name" value="Hairpin loop containing domain-like"/>
    <property type="match status" value="3"/>
</dbReference>
<evidence type="ECO:0000259" key="1">
    <source>
        <dbReference type="PROSITE" id="PS50022"/>
    </source>
</evidence>
<dbReference type="AlphaFoldDB" id="A0A2B4S7S6"/>
<dbReference type="InterPro" id="IPR003609">
    <property type="entry name" value="Pan_app"/>
</dbReference>
<dbReference type="Pfam" id="PF00754">
    <property type="entry name" value="F5_F8_type_C"/>
    <property type="match status" value="2"/>
</dbReference>
<dbReference type="PROSITE" id="PS01285">
    <property type="entry name" value="FA58C_1"/>
    <property type="match status" value="2"/>
</dbReference>
<feature type="domain" description="Apple" evidence="2">
    <location>
        <begin position="427"/>
        <end position="500"/>
    </location>
</feature>
<name>A0A2B4S7S6_STYPI</name>
<sequence>MSLPENFLYSLTSTDFIQQIIDKCGCKKRDSPLRTMPAHLTKDAIATSIVIIFWQVAVSYSSGAQCQNATYSVQNRVLADYAFITVPFATIKSCVMFCKEKPKCKSINYYQNTETCELNNMSEVSSPENMMDFKTALYMTISPCYYDNECRNQEEICVAVGGSRKCKVCTMEAFGLEDGRIPDSAISASSFVNENAHPSRVRLNSLSAWVADHSDRRPWVQVDLGNDAMIKKIATQGKRGAHHWVRSYTLSSHANGETDWVTYKENDVPKVFQGNNDQKTVVSHVLLQHIRARTLTMLLITGSIATSFLLIYCQLRYTLSSVTQCQEATYSIPNRVLRGHGFATRPSTTMESCVLFCAEDPNCKSIRYYRKTKTCELNNNSAVMSPESMVDSELSIYMTNAFSRCHLDVECGGQEEICQLLEGGGDCKDRKCHIENYAHGFATRPSTTIESCVIFCAEDPKCKSINYYRKTKTCELNNNTAVMSPESMVDSELSTYMTNAFSPCHLDVACGGQEEMCQLLEGGGDCKACKEALGLEDGRIPDSAFNASSVERHDTSPPRVRLNSYTAWSARTDDNMPWVQVDLGKDAMIKKIATQGKRGSSQHTKTYTVSSRADGETDLVMYKEDNVVKVFQGNVDANTVVFNVLKQHITARFVRFWPKTWASRYRTMRAELYGCFLH</sequence>
<proteinExistence type="predicted"/>
<dbReference type="Gene3D" id="2.60.120.260">
    <property type="entry name" value="Galactose-binding domain-like"/>
    <property type="match status" value="2"/>
</dbReference>
<feature type="domain" description="F5/8 type C" evidence="1">
    <location>
        <begin position="169"/>
        <end position="297"/>
    </location>
</feature>
<comment type="caution">
    <text evidence="3">The sequence shown here is derived from an EMBL/GenBank/DDBJ whole genome shotgun (WGS) entry which is preliminary data.</text>
</comment>
<dbReference type="InterPro" id="IPR000421">
    <property type="entry name" value="FA58C"/>
</dbReference>
<protein>
    <submittedName>
        <fullName evidence="3">Lactadherin</fullName>
    </submittedName>
</protein>
<dbReference type="SMART" id="SM00231">
    <property type="entry name" value="FA58C"/>
    <property type="match status" value="2"/>
</dbReference>
<dbReference type="InterPro" id="IPR008979">
    <property type="entry name" value="Galactose-bd-like_sf"/>
</dbReference>
<feature type="domain" description="Apple" evidence="2">
    <location>
        <begin position="66"/>
        <end position="150"/>
    </location>
</feature>
<dbReference type="Gene3D" id="3.50.4.10">
    <property type="entry name" value="Hepatocyte Growth Factor"/>
    <property type="match status" value="3"/>
</dbReference>
<dbReference type="Proteomes" id="UP000225706">
    <property type="component" value="Unassembled WGS sequence"/>
</dbReference>
<feature type="domain" description="F5/8 type C" evidence="1">
    <location>
        <begin position="529"/>
        <end position="675"/>
    </location>
</feature>
<dbReference type="PROSITE" id="PS50022">
    <property type="entry name" value="FA58C_3"/>
    <property type="match status" value="2"/>
</dbReference>
<feature type="domain" description="Apple" evidence="2">
    <location>
        <begin position="325"/>
        <end position="401"/>
    </location>
</feature>
<reference evidence="4" key="1">
    <citation type="journal article" date="2017" name="bioRxiv">
        <title>Comparative analysis of the genomes of Stylophora pistillata and Acropora digitifera provides evidence for extensive differences between species of corals.</title>
        <authorList>
            <person name="Voolstra C.R."/>
            <person name="Li Y."/>
            <person name="Liew Y.J."/>
            <person name="Baumgarten S."/>
            <person name="Zoccola D."/>
            <person name="Flot J.-F."/>
            <person name="Tambutte S."/>
            <person name="Allemand D."/>
            <person name="Aranda M."/>
        </authorList>
    </citation>
    <scope>NUCLEOTIDE SEQUENCE [LARGE SCALE GENOMIC DNA]</scope>
</reference>
<organism evidence="3 4">
    <name type="scientific">Stylophora pistillata</name>
    <name type="common">Smooth cauliflower coral</name>
    <dbReference type="NCBI Taxonomy" id="50429"/>
    <lineage>
        <taxon>Eukaryota</taxon>
        <taxon>Metazoa</taxon>
        <taxon>Cnidaria</taxon>
        <taxon>Anthozoa</taxon>
        <taxon>Hexacorallia</taxon>
        <taxon>Scleractinia</taxon>
        <taxon>Astrocoeniina</taxon>
        <taxon>Pocilloporidae</taxon>
        <taxon>Stylophora</taxon>
    </lineage>
</organism>
<dbReference type="PANTHER" id="PTHR24543:SF291">
    <property type="entry name" value="SMOKE ALARM, ISOFORM D"/>
    <property type="match status" value="1"/>
</dbReference>
<evidence type="ECO:0000313" key="3">
    <source>
        <dbReference type="EMBL" id="PFX24505.1"/>
    </source>
</evidence>